<name>A0A2A4SKY2_9DELT</name>
<protein>
    <submittedName>
        <fullName evidence="1">Uncharacterized protein</fullName>
    </submittedName>
</protein>
<organism evidence="1 2">
    <name type="scientific">SAR324 cluster bacterium</name>
    <dbReference type="NCBI Taxonomy" id="2024889"/>
    <lineage>
        <taxon>Bacteria</taxon>
        <taxon>Deltaproteobacteria</taxon>
        <taxon>SAR324 cluster</taxon>
    </lineage>
</organism>
<evidence type="ECO:0000313" key="1">
    <source>
        <dbReference type="EMBL" id="PCI21858.1"/>
    </source>
</evidence>
<dbReference type="AlphaFoldDB" id="A0A2A4SKY2"/>
<evidence type="ECO:0000313" key="2">
    <source>
        <dbReference type="Proteomes" id="UP000218113"/>
    </source>
</evidence>
<accession>A0A2A4SKY2</accession>
<gene>
    <name evidence="1" type="ORF">COB67_13755</name>
</gene>
<comment type="caution">
    <text evidence="1">The sequence shown here is derived from an EMBL/GenBank/DDBJ whole genome shotgun (WGS) entry which is preliminary data.</text>
</comment>
<dbReference type="Proteomes" id="UP000218113">
    <property type="component" value="Unassembled WGS sequence"/>
</dbReference>
<dbReference type="EMBL" id="NVSR01000172">
    <property type="protein sequence ID" value="PCI21858.1"/>
    <property type="molecule type" value="Genomic_DNA"/>
</dbReference>
<sequence>MEFFGYFSWIFRNHLFIFQGSFPSSEIIFPDPALYLIRYLQKRGMEKKTYLTSENVFTY</sequence>
<reference evidence="2" key="1">
    <citation type="submission" date="2017-08" db="EMBL/GenBank/DDBJ databases">
        <title>A dynamic microbial community with high functional redundancy inhabits the cold, oxic subseafloor aquifer.</title>
        <authorList>
            <person name="Tully B.J."/>
            <person name="Wheat C.G."/>
            <person name="Glazer B.T."/>
            <person name="Huber J.A."/>
        </authorList>
    </citation>
    <scope>NUCLEOTIDE SEQUENCE [LARGE SCALE GENOMIC DNA]</scope>
</reference>
<proteinExistence type="predicted"/>